<dbReference type="PROSITE" id="PS51257">
    <property type="entry name" value="PROKAR_LIPOPROTEIN"/>
    <property type="match status" value="1"/>
</dbReference>
<dbReference type="AlphaFoldDB" id="A0AB35WS09"/>
<proteinExistence type="inferred from homology"/>
<dbReference type="InterPro" id="IPR050361">
    <property type="entry name" value="MPP/UQCRC_Complex"/>
</dbReference>
<evidence type="ECO:0000256" key="3">
    <source>
        <dbReference type="RuleBase" id="RU004447"/>
    </source>
</evidence>
<dbReference type="Pfam" id="PF00675">
    <property type="entry name" value="Peptidase_M16"/>
    <property type="match status" value="1"/>
</dbReference>
<comment type="similarity">
    <text evidence="2 3">Belongs to the peptidase M16 family.</text>
</comment>
<dbReference type="InterPro" id="IPR011249">
    <property type="entry name" value="Metalloenz_LuxS/M16"/>
</dbReference>
<keyword evidence="8" id="KW-1185">Reference proteome</keyword>
<protein>
    <submittedName>
        <fullName evidence="7">Insulinase family protein</fullName>
    </submittedName>
</protein>
<sequence length="948" mass="105391">MNARPLLTLCTLLLLTACGAAVAPQPATPVPNEPRAELPTRPELRDYHLANGMRVMLVPRESDGMELRLLVGSGSLQESPQQRGLAHFVEHMAFKGSQHFPGKAGLAALERLGISLGPDINAATSFNSTLYKISLAEDAPEHADLALRLMADWAANLSFDPAAFEAEREVIVEEWRLRQGVGQRINQRLDDLLYQDSDYQGRNPIGDLDVIRHAPLAQAQAYYRDWYQPQRMTLLLVGRFDDAQLRGRIEALFGLQPRGTAAPSSTAQFRGGKALRVASVFDAEQGQRLVQLILQRNLPAALDSQNGQWRDLIDALWLSVLDERLDLLVEQGSFSQAGVAERAILLDARRGQYRIVLHPRDNNYAQASEQLFTELQRMATQPVTAQELDAAKQRLAEKLDNQASGQQRYTNQVLADTMAQAVEFQMPLYDKRQQLQITQAWLPKITALHLQAAVSELLAEASPRLALVGPKSDAKQHNDQHWATLWQKALASQPGAFPYAARMQQLQLATPAPGSLTDLSPLKAVDALQWRLSNGLRVIVKADPSLQDNVRLELRQYGGTSVEPADQAGLSNWSTSLAERSGYGEYSALQLARLGQASQVQLKPFSESLFHGMRGTAPADQLETLFKLLRLKLSAPRFDSERLEEMRQRYITSLDSLPAERRFMDAINRTAYSNGERLVNDAQGPWRTFQAEQLREAYSELFAVRQGMTLVISGPVDRERVQQLSRTWLASLPAVAGPAVLWRDRGVQPLQQSMHHTYPWSSSPKTMVNLLYSNSAQWSDLDVQALAVVDKVANQRLRQAIREEASGVYAIGFSQLLTRLPSSYYLARLNFTAAPERAESLTAQAQKVVSQLAEHGISQNELDQARQAQLNEMTQQRRSAAYWTEALVQVAMVDDDFNSLADAPQRLRELELSHVNALCRALLGRNPKLFVLAPASATLQAAGTTVAQ</sequence>
<dbReference type="InterPro" id="IPR007863">
    <property type="entry name" value="Peptidase_M16_C"/>
</dbReference>
<dbReference type="PANTHER" id="PTHR11851:SF49">
    <property type="entry name" value="MITOCHONDRIAL-PROCESSING PEPTIDASE SUBUNIT ALPHA"/>
    <property type="match status" value="1"/>
</dbReference>
<organism evidence="7 8">
    <name type="scientific">Pseudomonas auratipiscis</name>
    <dbReference type="NCBI Taxonomy" id="3115853"/>
    <lineage>
        <taxon>Bacteria</taxon>
        <taxon>Pseudomonadati</taxon>
        <taxon>Pseudomonadota</taxon>
        <taxon>Gammaproteobacteria</taxon>
        <taxon>Pseudomonadales</taxon>
        <taxon>Pseudomonadaceae</taxon>
        <taxon>Pseudomonas</taxon>
    </lineage>
</organism>
<comment type="caution">
    <text evidence="7">The sequence shown here is derived from an EMBL/GenBank/DDBJ whole genome shotgun (WGS) entry which is preliminary data.</text>
</comment>
<name>A0AB35WS09_9PSED</name>
<dbReference type="Proteomes" id="UP001307839">
    <property type="component" value="Unassembled WGS sequence"/>
</dbReference>
<feature type="domain" description="Peptidase M16 C-terminal" evidence="6">
    <location>
        <begin position="217"/>
        <end position="395"/>
    </location>
</feature>
<evidence type="ECO:0000256" key="4">
    <source>
        <dbReference type="SAM" id="SignalP"/>
    </source>
</evidence>
<gene>
    <name evidence="7" type="ORF">V0R53_11175</name>
</gene>
<evidence type="ECO:0000313" key="7">
    <source>
        <dbReference type="EMBL" id="MEE1866955.1"/>
    </source>
</evidence>
<dbReference type="GO" id="GO:0046872">
    <property type="term" value="F:metal ion binding"/>
    <property type="evidence" value="ECO:0007669"/>
    <property type="project" value="InterPro"/>
</dbReference>
<dbReference type="EMBL" id="JAZDQP010000007">
    <property type="protein sequence ID" value="MEE1866955.1"/>
    <property type="molecule type" value="Genomic_DNA"/>
</dbReference>
<dbReference type="GO" id="GO:0004222">
    <property type="term" value="F:metalloendopeptidase activity"/>
    <property type="evidence" value="ECO:0007669"/>
    <property type="project" value="InterPro"/>
</dbReference>
<feature type="chain" id="PRO_5044215229" evidence="4">
    <location>
        <begin position="24"/>
        <end position="948"/>
    </location>
</feature>
<comment type="cofactor">
    <cofactor evidence="1">
        <name>Zn(2+)</name>
        <dbReference type="ChEBI" id="CHEBI:29105"/>
    </cofactor>
</comment>
<dbReference type="PANTHER" id="PTHR11851">
    <property type="entry name" value="METALLOPROTEASE"/>
    <property type="match status" value="1"/>
</dbReference>
<dbReference type="Gene3D" id="3.30.830.10">
    <property type="entry name" value="Metalloenzyme, LuxS/M16 peptidase-like"/>
    <property type="match status" value="4"/>
</dbReference>
<keyword evidence="4" id="KW-0732">Signal</keyword>
<evidence type="ECO:0000259" key="6">
    <source>
        <dbReference type="Pfam" id="PF05193"/>
    </source>
</evidence>
<feature type="signal peptide" evidence="4">
    <location>
        <begin position="1"/>
        <end position="23"/>
    </location>
</feature>
<evidence type="ECO:0000256" key="1">
    <source>
        <dbReference type="ARBA" id="ARBA00001947"/>
    </source>
</evidence>
<dbReference type="SUPFAM" id="SSF63411">
    <property type="entry name" value="LuxS/MPP-like metallohydrolase"/>
    <property type="match status" value="4"/>
</dbReference>
<feature type="domain" description="Peptidase M16 C-terminal" evidence="6">
    <location>
        <begin position="689"/>
        <end position="868"/>
    </location>
</feature>
<dbReference type="InterPro" id="IPR011765">
    <property type="entry name" value="Pept_M16_N"/>
</dbReference>
<evidence type="ECO:0000256" key="2">
    <source>
        <dbReference type="ARBA" id="ARBA00007261"/>
    </source>
</evidence>
<dbReference type="RefSeq" id="WP_330079564.1">
    <property type="nucleotide sequence ID" value="NZ_JAZDCU010000006.1"/>
</dbReference>
<evidence type="ECO:0000259" key="5">
    <source>
        <dbReference type="Pfam" id="PF00675"/>
    </source>
</evidence>
<dbReference type="Pfam" id="PF05193">
    <property type="entry name" value="Peptidase_M16_C"/>
    <property type="match status" value="2"/>
</dbReference>
<dbReference type="InterPro" id="IPR001431">
    <property type="entry name" value="Pept_M16_Zn_BS"/>
</dbReference>
<evidence type="ECO:0000313" key="8">
    <source>
        <dbReference type="Proteomes" id="UP001307839"/>
    </source>
</evidence>
<dbReference type="PROSITE" id="PS00143">
    <property type="entry name" value="INSULINASE"/>
    <property type="match status" value="1"/>
</dbReference>
<accession>A0AB35WS09</accession>
<reference evidence="7 8" key="1">
    <citation type="submission" date="2024-01" db="EMBL/GenBank/DDBJ databases">
        <title>Unpublished Manusciprt.</title>
        <authorList>
            <person name="Duman M."/>
            <person name="Valdes E.G."/>
            <person name="Ajmi N."/>
            <person name="Altun S."/>
            <person name="Saticioglu I.B."/>
        </authorList>
    </citation>
    <scope>NUCLEOTIDE SEQUENCE [LARGE SCALE GENOMIC DNA]</scope>
    <source>
        <strain evidence="7 8">120P</strain>
    </source>
</reference>
<dbReference type="GO" id="GO:0006508">
    <property type="term" value="P:proteolysis"/>
    <property type="evidence" value="ECO:0007669"/>
    <property type="project" value="InterPro"/>
</dbReference>
<feature type="domain" description="Peptidase M16 N-terminal" evidence="5">
    <location>
        <begin position="66"/>
        <end position="175"/>
    </location>
</feature>